<reference evidence="2" key="2">
    <citation type="journal article" date="2007" name="Science">
        <title>Draft genome sequence of the sexually transmitted pathogen Trichomonas vaginalis.</title>
        <authorList>
            <person name="Carlton J.M."/>
            <person name="Hirt R.P."/>
            <person name="Silva J.C."/>
            <person name="Delcher A.L."/>
            <person name="Schatz M."/>
            <person name="Zhao Q."/>
            <person name="Wortman J.R."/>
            <person name="Bidwell S.L."/>
            <person name="Alsmark U.C.M."/>
            <person name="Besteiro S."/>
            <person name="Sicheritz-Ponten T."/>
            <person name="Noel C.J."/>
            <person name="Dacks J.B."/>
            <person name="Foster P.G."/>
            <person name="Simillion C."/>
            <person name="Van de Peer Y."/>
            <person name="Miranda-Saavedra D."/>
            <person name="Barton G.J."/>
            <person name="Westrop G.D."/>
            <person name="Mueller S."/>
            <person name="Dessi D."/>
            <person name="Fiori P.L."/>
            <person name="Ren Q."/>
            <person name="Paulsen I."/>
            <person name="Zhang H."/>
            <person name="Bastida-Corcuera F.D."/>
            <person name="Simoes-Barbosa A."/>
            <person name="Brown M.T."/>
            <person name="Hayes R.D."/>
            <person name="Mukherjee M."/>
            <person name="Okumura C.Y."/>
            <person name="Schneider R."/>
            <person name="Smith A.J."/>
            <person name="Vanacova S."/>
            <person name="Villalvazo M."/>
            <person name="Haas B.J."/>
            <person name="Pertea M."/>
            <person name="Feldblyum T.V."/>
            <person name="Utterback T.R."/>
            <person name="Shu C.L."/>
            <person name="Osoegawa K."/>
            <person name="de Jong P.J."/>
            <person name="Hrdy I."/>
            <person name="Horvathova L."/>
            <person name="Zubacova Z."/>
            <person name="Dolezal P."/>
            <person name="Malik S.B."/>
            <person name="Logsdon J.M. Jr."/>
            <person name="Henze K."/>
            <person name="Gupta A."/>
            <person name="Wang C.C."/>
            <person name="Dunne R.L."/>
            <person name="Upcroft J.A."/>
            <person name="Upcroft P."/>
            <person name="White O."/>
            <person name="Salzberg S.L."/>
            <person name="Tang P."/>
            <person name="Chiu C.-H."/>
            <person name="Lee Y.-S."/>
            <person name="Embley T.M."/>
            <person name="Coombs G.H."/>
            <person name="Mottram J.C."/>
            <person name="Tachezy J."/>
            <person name="Fraser-Liggett C.M."/>
            <person name="Johnson P.J."/>
        </authorList>
    </citation>
    <scope>NUCLEOTIDE SEQUENCE [LARGE SCALE GENOMIC DNA]</scope>
    <source>
        <strain evidence="2">G3</strain>
    </source>
</reference>
<dbReference type="InParanoid" id="A2G6K4"/>
<accession>A2G6K4</accession>
<dbReference type="VEuPathDB" id="TrichDB:TVAG_115060"/>
<protein>
    <submittedName>
        <fullName evidence="2">Uncharacterized protein</fullName>
    </submittedName>
</protein>
<dbReference type="RefSeq" id="XP_001300144.1">
    <property type="nucleotide sequence ID" value="XM_001300143.1"/>
</dbReference>
<gene>
    <name evidence="2" type="ORF">TVAG_115060</name>
</gene>
<dbReference type="VEuPathDB" id="TrichDB:TVAGG3_0866700"/>
<sequence length="218" mass="25607">MAQLTGVYQSVEHAIVEAIHILTPFSEYSDDSVRCKQIFSLVRDSTIYINGQPQTGNHRFTIFSSALSGRRSSVKLFQKVTDPERHGAWWKLKVPYEEALRICHSLILKNPHRRGDIFEWQSNFDIVSAPREEEIRNRFLSFVPLCMVTEELQDSNEEWESKINEIKEKIEVQKQNSTPETLQNLQQLIQLQSTVSELRRNRRRNDFDLNDGHQLQFF</sequence>
<dbReference type="AlphaFoldDB" id="A2G6K4"/>
<keyword evidence="1" id="KW-0175">Coiled coil</keyword>
<reference evidence="2" key="1">
    <citation type="submission" date="2006-10" db="EMBL/GenBank/DDBJ databases">
        <authorList>
            <person name="Amadeo P."/>
            <person name="Zhao Q."/>
            <person name="Wortman J."/>
            <person name="Fraser-Liggett C."/>
            <person name="Carlton J."/>
        </authorList>
    </citation>
    <scope>NUCLEOTIDE SEQUENCE</scope>
    <source>
        <strain evidence="2">G3</strain>
    </source>
</reference>
<dbReference type="OrthoDB" id="10450691at2759"/>
<evidence type="ECO:0000313" key="3">
    <source>
        <dbReference type="Proteomes" id="UP000001542"/>
    </source>
</evidence>
<organism evidence="2 3">
    <name type="scientific">Trichomonas vaginalis (strain ATCC PRA-98 / G3)</name>
    <dbReference type="NCBI Taxonomy" id="412133"/>
    <lineage>
        <taxon>Eukaryota</taxon>
        <taxon>Metamonada</taxon>
        <taxon>Parabasalia</taxon>
        <taxon>Trichomonadida</taxon>
        <taxon>Trichomonadidae</taxon>
        <taxon>Trichomonas</taxon>
    </lineage>
</organism>
<dbReference type="EMBL" id="DS114488">
    <property type="protein sequence ID" value="EAX87214.1"/>
    <property type="molecule type" value="Genomic_DNA"/>
</dbReference>
<keyword evidence="3" id="KW-1185">Reference proteome</keyword>
<proteinExistence type="predicted"/>
<evidence type="ECO:0000256" key="1">
    <source>
        <dbReference type="SAM" id="Coils"/>
    </source>
</evidence>
<dbReference type="KEGG" id="tva:4744866"/>
<evidence type="ECO:0000313" key="2">
    <source>
        <dbReference type="EMBL" id="EAX87214.1"/>
    </source>
</evidence>
<dbReference type="SMR" id="A2G6K4"/>
<name>A2G6K4_TRIV3</name>
<feature type="coiled-coil region" evidence="1">
    <location>
        <begin position="149"/>
        <end position="176"/>
    </location>
</feature>
<dbReference type="Proteomes" id="UP000001542">
    <property type="component" value="Unassembled WGS sequence"/>
</dbReference>